<evidence type="ECO:0000313" key="2">
    <source>
        <dbReference type="Proteomes" id="UP000008152"/>
    </source>
</evidence>
<evidence type="ECO:0000313" key="1">
    <source>
        <dbReference type="EMBL" id="ABU71676.1"/>
    </source>
</evidence>
<reference evidence="1 2" key="1">
    <citation type="submission" date="2007-08" db="EMBL/GenBank/DDBJ databases">
        <authorList>
            <consortium name="The Vibrio harveyi Genome Sequencing Project"/>
            <person name="Bassler B."/>
            <person name="Clifton S.W."/>
            <person name="Fulton L."/>
            <person name="Delehaunty K."/>
            <person name="Fronick C."/>
            <person name="Harrison M."/>
            <person name="Markivic C."/>
            <person name="Fulton R."/>
            <person name="Tin-Wollam A.-M."/>
            <person name="Shah N."/>
            <person name="Pepin K."/>
            <person name="Nash W."/>
            <person name="Thiruvilangam P."/>
            <person name="Bhonagiri V."/>
            <person name="Waters C."/>
            <person name="Tu K.C."/>
            <person name="Irgon J."/>
            <person name="Wilson R.K."/>
        </authorList>
    </citation>
    <scope>NUCLEOTIDE SEQUENCE [LARGE SCALE GENOMIC DNA]</scope>
    <source>
        <strain evidence="2">ATCC BAA-1116 / BB120</strain>
    </source>
</reference>
<accession>A7MU89</accession>
<name>A7MU89_VIBC1</name>
<protein>
    <submittedName>
        <fullName evidence="1">Uncharacterized protein</fullName>
    </submittedName>
</protein>
<sequence>MPGVSNASIKRLILMRLTALPNGKLNPNGFEFLNFLVG</sequence>
<proteinExistence type="predicted"/>
<dbReference type="EMBL" id="CP000789">
    <property type="protein sequence ID" value="ABU71676.1"/>
    <property type="molecule type" value="Genomic_DNA"/>
</dbReference>
<gene>
    <name evidence="1" type="ordered locus">VIBHAR_02718</name>
</gene>
<organism evidence="1 2">
    <name type="scientific">Vibrio campbellii (strain ATCC BAA-1116)</name>
    <dbReference type="NCBI Taxonomy" id="2902295"/>
    <lineage>
        <taxon>Bacteria</taxon>
        <taxon>Pseudomonadati</taxon>
        <taxon>Pseudomonadota</taxon>
        <taxon>Gammaproteobacteria</taxon>
        <taxon>Vibrionales</taxon>
        <taxon>Vibrionaceae</taxon>
        <taxon>Vibrio</taxon>
    </lineage>
</organism>
<dbReference type="Proteomes" id="UP000008152">
    <property type="component" value="Chromosome I"/>
</dbReference>
<dbReference type="AlphaFoldDB" id="A7MU89"/>
<dbReference type="KEGG" id="vha:VIBHAR_02718"/>